<organism evidence="1 2">
    <name type="scientific">Hoylesella saccharolytica F0055</name>
    <dbReference type="NCBI Taxonomy" id="1127699"/>
    <lineage>
        <taxon>Bacteria</taxon>
        <taxon>Pseudomonadati</taxon>
        <taxon>Bacteroidota</taxon>
        <taxon>Bacteroidia</taxon>
        <taxon>Bacteroidales</taxon>
        <taxon>Prevotellaceae</taxon>
        <taxon>Hoylesella</taxon>
    </lineage>
</organism>
<sequence length="46" mass="5572">MKNQSVWYRYIQCRGEYMYREPMQHAIDFVDEAVGMSECVVINYFA</sequence>
<reference evidence="1 2" key="1">
    <citation type="submission" date="2012-05" db="EMBL/GenBank/DDBJ databases">
        <authorList>
            <person name="Weinstock G."/>
            <person name="Sodergren E."/>
            <person name="Lobos E.A."/>
            <person name="Fulton L."/>
            <person name="Fulton R."/>
            <person name="Courtney L."/>
            <person name="Fronick C."/>
            <person name="O'Laughlin M."/>
            <person name="Godfrey J."/>
            <person name="Wilson R.M."/>
            <person name="Miner T."/>
            <person name="Farmer C."/>
            <person name="Delehaunty K."/>
            <person name="Cordes M."/>
            <person name="Minx P."/>
            <person name="Tomlinson C."/>
            <person name="Chen J."/>
            <person name="Wollam A."/>
            <person name="Pepin K.H."/>
            <person name="Bhonagiri V."/>
            <person name="Zhang X."/>
            <person name="Suruliraj S."/>
            <person name="Warren W."/>
            <person name="Mitreva M."/>
            <person name="Mardis E.R."/>
            <person name="Wilson R.K."/>
        </authorList>
    </citation>
    <scope>NUCLEOTIDE SEQUENCE [LARGE SCALE GENOMIC DNA]</scope>
    <source>
        <strain evidence="1 2">F0055</strain>
    </source>
</reference>
<dbReference type="STRING" id="1127699.HMPREF9151_01093"/>
<proteinExistence type="predicted"/>
<comment type="caution">
    <text evidence="1">The sequence shown here is derived from an EMBL/GenBank/DDBJ whole genome shotgun (WGS) entry which is preliminary data.</text>
</comment>
<keyword evidence="2" id="KW-1185">Reference proteome</keyword>
<accession>L1ND72</accession>
<gene>
    <name evidence="1" type="ORF">HMPREF9151_01093</name>
</gene>
<dbReference type="EMBL" id="AMEP01000074">
    <property type="protein sequence ID" value="EKY01235.1"/>
    <property type="molecule type" value="Genomic_DNA"/>
</dbReference>
<name>L1ND72_9BACT</name>
<evidence type="ECO:0000313" key="2">
    <source>
        <dbReference type="Proteomes" id="UP000010433"/>
    </source>
</evidence>
<dbReference type="AlphaFoldDB" id="L1ND72"/>
<dbReference type="Proteomes" id="UP000010433">
    <property type="component" value="Unassembled WGS sequence"/>
</dbReference>
<dbReference type="HOGENOM" id="CLU_3187475_0_0_10"/>
<dbReference type="RefSeq" id="WP_009162307.1">
    <property type="nucleotide sequence ID" value="NZ_KB290987.1"/>
</dbReference>
<protein>
    <submittedName>
        <fullName evidence="1">Uncharacterized protein</fullName>
    </submittedName>
</protein>
<evidence type="ECO:0000313" key="1">
    <source>
        <dbReference type="EMBL" id="EKY01235.1"/>
    </source>
</evidence>
<dbReference type="PATRIC" id="fig|1127699.3.peg.1006"/>